<evidence type="ECO:0000313" key="1">
    <source>
        <dbReference type="EMBL" id="MCF5156133.1"/>
    </source>
</evidence>
<reference evidence="1 2" key="1">
    <citation type="submission" date="2019-11" db="EMBL/GenBank/DDBJ databases">
        <title>Epiphytic Pseudomonas syringae from cherry orchards.</title>
        <authorList>
            <person name="Hulin M.T."/>
        </authorList>
    </citation>
    <scope>NUCLEOTIDE SEQUENCE [LARGE SCALE GENOMIC DNA]</scope>
    <source>
        <strain evidence="1 2">PA-6-3B</strain>
    </source>
</reference>
<evidence type="ECO:0000313" key="2">
    <source>
        <dbReference type="Proteomes" id="UP000814074"/>
    </source>
</evidence>
<dbReference type="SUPFAM" id="SSF55331">
    <property type="entry name" value="Tautomerase/MIF"/>
    <property type="match status" value="1"/>
</dbReference>
<sequence length="130" mass="14826">MPAISLTISGHSNPKLVRSIIPKLTAMTCGVLDKRPEQTLVMVQFLPHELWFISKRSLSDYGRNSFRLEFTITDETNTKTQKARYQQEAFELLASEIGNVHLHSNVHVNNCRASAYGYGGMIQEYKFHQP</sequence>
<dbReference type="RefSeq" id="WP_169912608.1">
    <property type="nucleotide sequence ID" value="NZ_JAAQYJ010000003.1"/>
</dbReference>
<gene>
    <name evidence="1" type="ORF">GIW47_26395</name>
</gene>
<keyword evidence="2" id="KW-1185">Reference proteome</keyword>
<dbReference type="InterPro" id="IPR014347">
    <property type="entry name" value="Tautomerase/MIF_sf"/>
</dbReference>
<organism evidence="1 2">
    <name type="scientific">Pseudomonas lactis</name>
    <dbReference type="NCBI Taxonomy" id="1615674"/>
    <lineage>
        <taxon>Bacteria</taxon>
        <taxon>Pseudomonadati</taxon>
        <taxon>Pseudomonadota</taxon>
        <taxon>Gammaproteobacteria</taxon>
        <taxon>Pseudomonadales</taxon>
        <taxon>Pseudomonadaceae</taxon>
        <taxon>Pseudomonas</taxon>
    </lineage>
</organism>
<comment type="caution">
    <text evidence="1">The sequence shown here is derived from an EMBL/GenBank/DDBJ whole genome shotgun (WGS) entry which is preliminary data.</text>
</comment>
<dbReference type="EMBL" id="WKDU01000049">
    <property type="protein sequence ID" value="MCF5156133.1"/>
    <property type="molecule type" value="Genomic_DNA"/>
</dbReference>
<proteinExistence type="predicted"/>
<name>A0ABS9FWW3_9PSED</name>
<protein>
    <submittedName>
        <fullName evidence="1">4-oxalocrotonate tautomerase</fullName>
    </submittedName>
</protein>
<dbReference type="Proteomes" id="UP000814074">
    <property type="component" value="Unassembled WGS sequence"/>
</dbReference>
<accession>A0ABS9FWW3</accession>